<feature type="binding site" evidence="4">
    <location>
        <begin position="608"/>
        <end position="615"/>
    </location>
    <ligand>
        <name>ATP</name>
        <dbReference type="ChEBI" id="CHEBI:30616"/>
    </ligand>
</feature>
<evidence type="ECO:0000256" key="2">
    <source>
        <dbReference type="ARBA" id="ARBA00022840"/>
    </source>
</evidence>
<dbReference type="Pfam" id="PF16796">
    <property type="entry name" value="Microtub_bd"/>
    <property type="match status" value="1"/>
</dbReference>
<keyword evidence="5" id="KW-0493">Microtubule</keyword>
<dbReference type="InterPro" id="IPR019821">
    <property type="entry name" value="Kinesin_motor_CS"/>
</dbReference>
<dbReference type="InterPro" id="IPR031852">
    <property type="entry name" value="Vik1/Cik1_MT-bd"/>
</dbReference>
<dbReference type="EMBL" id="JACGWM010000001">
    <property type="protein sequence ID" value="KAL0396257.1"/>
    <property type="molecule type" value="Genomic_DNA"/>
</dbReference>
<dbReference type="Gene3D" id="1.20.80.10">
    <property type="match status" value="1"/>
</dbReference>
<feature type="domain" description="Kinesin motor" evidence="9">
    <location>
        <begin position="682"/>
        <end position="782"/>
    </location>
</feature>
<dbReference type="SUPFAM" id="SSF47031">
    <property type="entry name" value="Second domain of FERM"/>
    <property type="match status" value="1"/>
</dbReference>
<feature type="domain" description="Kinesin motor" evidence="9">
    <location>
        <begin position="539"/>
        <end position="681"/>
    </location>
</feature>
<comment type="caution">
    <text evidence="11">The sequence shown here is derived from an EMBL/GenBank/DDBJ whole genome shotgun (WGS) entry which is preliminary data.</text>
</comment>
<reference evidence="11" key="2">
    <citation type="journal article" date="2024" name="Plant">
        <title>Genomic evolution and insights into agronomic trait innovations of Sesamum species.</title>
        <authorList>
            <person name="Miao H."/>
            <person name="Wang L."/>
            <person name="Qu L."/>
            <person name="Liu H."/>
            <person name="Sun Y."/>
            <person name="Le M."/>
            <person name="Wang Q."/>
            <person name="Wei S."/>
            <person name="Zheng Y."/>
            <person name="Lin W."/>
            <person name="Duan Y."/>
            <person name="Cao H."/>
            <person name="Xiong S."/>
            <person name="Wang X."/>
            <person name="Wei L."/>
            <person name="Li C."/>
            <person name="Ma Q."/>
            <person name="Ju M."/>
            <person name="Zhao R."/>
            <person name="Li G."/>
            <person name="Mu C."/>
            <person name="Tian Q."/>
            <person name="Mei H."/>
            <person name="Zhang T."/>
            <person name="Gao T."/>
            <person name="Zhang H."/>
        </authorList>
    </citation>
    <scope>NUCLEOTIDE SEQUENCE</scope>
    <source>
        <strain evidence="11">KEN8</strain>
    </source>
</reference>
<feature type="coiled-coil region" evidence="6">
    <location>
        <begin position="567"/>
        <end position="594"/>
    </location>
</feature>
<comment type="similarity">
    <text evidence="4 5">Belongs to the TRAFAC class myosin-kinesin ATPase superfamily. Kinesin family.</text>
</comment>
<dbReference type="GO" id="GO:0003777">
    <property type="term" value="F:microtubule motor activity"/>
    <property type="evidence" value="ECO:0007669"/>
    <property type="project" value="InterPro"/>
</dbReference>
<dbReference type="PROSITE" id="PS50057">
    <property type="entry name" value="FERM_3"/>
    <property type="match status" value="1"/>
</dbReference>
<dbReference type="SMART" id="SM00129">
    <property type="entry name" value="KISc"/>
    <property type="match status" value="1"/>
</dbReference>
<keyword evidence="1 4" id="KW-0547">Nucleotide-binding</keyword>
<dbReference type="CDD" id="cd14473">
    <property type="entry name" value="FERM_B-lobe"/>
    <property type="match status" value="1"/>
</dbReference>
<dbReference type="SUPFAM" id="SSF52540">
    <property type="entry name" value="P-loop containing nucleoside triphosphate hydrolases"/>
    <property type="match status" value="1"/>
</dbReference>
<evidence type="ECO:0000259" key="9">
    <source>
        <dbReference type="PROSITE" id="PS50067"/>
    </source>
</evidence>
<dbReference type="Gene3D" id="1.25.40.530">
    <property type="entry name" value="MyTH4 domain"/>
    <property type="match status" value="1"/>
</dbReference>
<dbReference type="Gene3D" id="3.40.850.10">
    <property type="entry name" value="Kinesin motor domain"/>
    <property type="match status" value="2"/>
</dbReference>
<dbReference type="PROSITE" id="PS50067">
    <property type="entry name" value="KINESIN_MOTOR_2"/>
    <property type="match status" value="2"/>
</dbReference>
<dbReference type="GO" id="GO:0005874">
    <property type="term" value="C:microtubule"/>
    <property type="evidence" value="ECO:0007669"/>
    <property type="project" value="UniProtKB-KW"/>
</dbReference>
<dbReference type="InterPro" id="IPR027417">
    <property type="entry name" value="P-loop_NTPase"/>
</dbReference>
<evidence type="ECO:0000256" key="7">
    <source>
        <dbReference type="SAM" id="MobiDB-lite"/>
    </source>
</evidence>
<feature type="compositionally biased region" description="Basic and acidic residues" evidence="7">
    <location>
        <begin position="823"/>
        <end position="837"/>
    </location>
</feature>
<feature type="domain" description="MyTH4" evidence="10">
    <location>
        <begin position="114"/>
        <end position="273"/>
    </location>
</feature>
<dbReference type="GO" id="GO:0005524">
    <property type="term" value="F:ATP binding"/>
    <property type="evidence" value="ECO:0007669"/>
    <property type="project" value="UniProtKB-UniRule"/>
</dbReference>
<dbReference type="PROSITE" id="PS00411">
    <property type="entry name" value="KINESIN_MOTOR_1"/>
    <property type="match status" value="1"/>
</dbReference>
<dbReference type="InterPro" id="IPR035963">
    <property type="entry name" value="FERM_2"/>
</dbReference>
<evidence type="ECO:0000313" key="11">
    <source>
        <dbReference type="EMBL" id="KAL0396257.1"/>
    </source>
</evidence>
<dbReference type="SMART" id="SM00295">
    <property type="entry name" value="B41"/>
    <property type="match status" value="1"/>
</dbReference>
<evidence type="ECO:0000259" key="10">
    <source>
        <dbReference type="PROSITE" id="PS51016"/>
    </source>
</evidence>
<dbReference type="InterPro" id="IPR019748">
    <property type="entry name" value="FERM_central"/>
</dbReference>
<dbReference type="Pfam" id="PF00373">
    <property type="entry name" value="FERM_M"/>
    <property type="match status" value="1"/>
</dbReference>
<dbReference type="InterPro" id="IPR000857">
    <property type="entry name" value="MyTH4_dom"/>
</dbReference>
<dbReference type="InterPro" id="IPR038185">
    <property type="entry name" value="MyTH4_dom_sf"/>
</dbReference>
<dbReference type="InterPro" id="IPR000299">
    <property type="entry name" value="FERM_domain"/>
</dbReference>
<feature type="compositionally biased region" description="Low complexity" evidence="7">
    <location>
        <begin position="8"/>
        <end position="22"/>
    </location>
</feature>
<sequence length="837" mass="93517">MTSDMAQSLRSSRSSFGSSNGFDAHSHNSYATSNGDDYDSDGSNFAPPTPNTLSSVMPPELAGAIPLIDKFQVEGFLRAMQKQIHSAGKRGFFSKKTLGLQVREKFTFEDMLCFQKDPIPTSLLKINSDLVSRAVKLFQVILKYMGVDSSDRVTPISLDESIELVSKLYKHALKRSELRDELFMQISKQTRNNPDRHSLIKAWELMYLCGSCMPPSKEIGGYLSEYVHTVAHSASSDSEVQVLAMNTLNALKRSVKAGPRHIIPGREEIDAVLTGKKLTTIVFFLDETFEEITYDMATTVADAVEELAGIIKLSTYSSFSLFECRKAAVISKSADPGNEEYIGLDDNKYIGDLLADFKASKDRSKGEILHCKLTFKKKLFRESDEAITDPMFVQLSYVQLQHDYVLGNYPVGRDDAAQLSALQILAEIGYVVSPETCTDWTSLLERFLPRQIAITRAKRDWELDVLSRYRSMENLTKDDARQQFLRILRTLPYGNSVFFAVRKIDDPIGLLPGKIILGINKRGGEEICVALQTHINDVMLRRYSKARAAANGSINGHPSDNVRPPAVDFNEKRVLELSKSLEESENKVNQYLVQSAVDGYNVCIFAYGQTGSGKTFTIYGSEGNPGLTPRAISELFRIMKRDDKKFSFTLKAYMVELYQDTLIDLLLPKNAKRLKLDIKKDSKLSFVDLAGSERVKKSGSSGSQLKEAQSINKSLSALGDVIGALSSGNQHIPYRNHKLTMLMSDSLGGNAKTLMFVNISPAESNLDETYNSLTYASRVRSIVNDPSKNVSSKEVARLKKLIAYWKEQAGQRGDDDDLEEVQDERSRKDKTDNRHSL</sequence>
<evidence type="ECO:0000256" key="5">
    <source>
        <dbReference type="RuleBase" id="RU000394"/>
    </source>
</evidence>
<dbReference type="GO" id="GO:0007018">
    <property type="term" value="P:microtubule-based movement"/>
    <property type="evidence" value="ECO:0007669"/>
    <property type="project" value="InterPro"/>
</dbReference>
<feature type="domain" description="FERM" evidence="8">
    <location>
        <begin position="278"/>
        <end position="643"/>
    </location>
</feature>
<comment type="caution">
    <text evidence="4">Lacks conserved residue(s) required for the propagation of feature annotation.</text>
</comment>
<organism evidence="11">
    <name type="scientific">Sesamum calycinum</name>
    <dbReference type="NCBI Taxonomy" id="2727403"/>
    <lineage>
        <taxon>Eukaryota</taxon>
        <taxon>Viridiplantae</taxon>
        <taxon>Streptophyta</taxon>
        <taxon>Embryophyta</taxon>
        <taxon>Tracheophyta</taxon>
        <taxon>Spermatophyta</taxon>
        <taxon>Magnoliopsida</taxon>
        <taxon>eudicotyledons</taxon>
        <taxon>Gunneridae</taxon>
        <taxon>Pentapetalae</taxon>
        <taxon>asterids</taxon>
        <taxon>lamiids</taxon>
        <taxon>Lamiales</taxon>
        <taxon>Pedaliaceae</taxon>
        <taxon>Sesamum</taxon>
    </lineage>
</organism>
<dbReference type="FunFam" id="3.10.20.90:FF:000090">
    <property type="entry name" value="Kinesin-like calmodulin-binding protein (ZWICHEL)"/>
    <property type="match status" value="1"/>
</dbReference>
<dbReference type="InterPro" id="IPR014352">
    <property type="entry name" value="FERM/acyl-CoA-bd_prot_sf"/>
</dbReference>
<dbReference type="PANTHER" id="PTHR47972">
    <property type="entry name" value="KINESIN-LIKE PROTEIN KLP-3"/>
    <property type="match status" value="1"/>
</dbReference>
<keyword evidence="2 4" id="KW-0067">ATP-binding</keyword>
<dbReference type="PRINTS" id="PR00380">
    <property type="entry name" value="KINESINHEAVY"/>
</dbReference>
<accession>A0AAW2SV30</accession>
<feature type="region of interest" description="Disordered" evidence="7">
    <location>
        <begin position="1"/>
        <end position="53"/>
    </location>
</feature>
<keyword evidence="3 4" id="KW-0505">Motor protein</keyword>
<dbReference type="FunFam" id="1.25.40.530:FF:000005">
    <property type="entry name" value="Kinesin-like calmodulin-binding protein (ZWICHEL)"/>
    <property type="match status" value="1"/>
</dbReference>
<dbReference type="FunFam" id="1.20.80.10:FF:000018">
    <property type="entry name" value="Kinesin-like calmodulin binding protein"/>
    <property type="match status" value="1"/>
</dbReference>
<dbReference type="Pfam" id="PF00784">
    <property type="entry name" value="MyTH4"/>
    <property type="match status" value="1"/>
</dbReference>
<evidence type="ECO:0000256" key="4">
    <source>
        <dbReference type="PROSITE-ProRule" id="PRU00283"/>
    </source>
</evidence>
<dbReference type="Pfam" id="PF00225">
    <property type="entry name" value="Kinesin"/>
    <property type="match status" value="1"/>
</dbReference>
<name>A0AAW2SV30_9LAMI</name>
<dbReference type="InterPro" id="IPR019749">
    <property type="entry name" value="Band_41_domain"/>
</dbReference>
<evidence type="ECO:0000256" key="1">
    <source>
        <dbReference type="ARBA" id="ARBA00022741"/>
    </source>
</evidence>
<gene>
    <name evidence="11" type="ORF">Scaly_0074100</name>
</gene>
<evidence type="ECO:0000256" key="3">
    <source>
        <dbReference type="ARBA" id="ARBA00023175"/>
    </source>
</evidence>
<dbReference type="InterPro" id="IPR036961">
    <property type="entry name" value="Kinesin_motor_dom_sf"/>
</dbReference>
<dbReference type="Gene3D" id="6.10.250.760">
    <property type="match status" value="1"/>
</dbReference>
<dbReference type="Gene3D" id="3.10.20.90">
    <property type="entry name" value="Phosphatidylinositol 3-kinase Catalytic Subunit, Chain A, domain 1"/>
    <property type="match status" value="1"/>
</dbReference>
<dbReference type="PROSITE" id="PS51016">
    <property type="entry name" value="MYTH4"/>
    <property type="match status" value="1"/>
</dbReference>
<dbReference type="AlphaFoldDB" id="A0AAW2SV30"/>
<keyword evidence="6" id="KW-0175">Coiled coil</keyword>
<dbReference type="SMART" id="SM00139">
    <property type="entry name" value="MyTH4"/>
    <property type="match status" value="1"/>
</dbReference>
<protein>
    <recommendedName>
        <fullName evidence="5">Kinesin-like protein</fullName>
    </recommendedName>
</protein>
<evidence type="ECO:0000256" key="6">
    <source>
        <dbReference type="SAM" id="Coils"/>
    </source>
</evidence>
<evidence type="ECO:0000259" key="8">
    <source>
        <dbReference type="PROSITE" id="PS50057"/>
    </source>
</evidence>
<reference evidence="11" key="1">
    <citation type="submission" date="2020-06" db="EMBL/GenBank/DDBJ databases">
        <authorList>
            <person name="Li T."/>
            <person name="Hu X."/>
            <person name="Zhang T."/>
            <person name="Song X."/>
            <person name="Zhang H."/>
            <person name="Dai N."/>
            <person name="Sheng W."/>
            <person name="Hou X."/>
            <person name="Wei L."/>
        </authorList>
    </citation>
    <scope>NUCLEOTIDE SEQUENCE</scope>
    <source>
        <strain evidence="11">KEN8</strain>
        <tissue evidence="11">Leaf</tissue>
    </source>
</reference>
<dbReference type="InterPro" id="IPR027640">
    <property type="entry name" value="Kinesin-like_fam"/>
</dbReference>
<dbReference type="InterPro" id="IPR001752">
    <property type="entry name" value="Kinesin_motor_dom"/>
</dbReference>
<dbReference type="GO" id="GO:0008017">
    <property type="term" value="F:microtubule binding"/>
    <property type="evidence" value="ECO:0007669"/>
    <property type="project" value="InterPro"/>
</dbReference>
<proteinExistence type="inferred from homology"/>
<dbReference type="PANTHER" id="PTHR47972:SF16">
    <property type="entry name" value="KINESIN-LIKE PROTEIN"/>
    <property type="match status" value="1"/>
</dbReference>
<feature type="region of interest" description="Disordered" evidence="7">
    <location>
        <begin position="809"/>
        <end position="837"/>
    </location>
</feature>
<dbReference type="Pfam" id="PF21989">
    <property type="entry name" value="RA_2"/>
    <property type="match status" value="1"/>
</dbReference>